<evidence type="ECO:0000313" key="1">
    <source>
        <dbReference type="EMBL" id="KPI99102.1"/>
    </source>
</evidence>
<reference evidence="1 2" key="1">
    <citation type="journal article" date="2015" name="Nat. Commun.">
        <title>Outbred genome sequencing and CRISPR/Cas9 gene editing in butterflies.</title>
        <authorList>
            <person name="Li X."/>
            <person name="Fan D."/>
            <person name="Zhang W."/>
            <person name="Liu G."/>
            <person name="Zhang L."/>
            <person name="Zhao L."/>
            <person name="Fang X."/>
            <person name="Chen L."/>
            <person name="Dong Y."/>
            <person name="Chen Y."/>
            <person name="Ding Y."/>
            <person name="Zhao R."/>
            <person name="Feng M."/>
            <person name="Zhu Y."/>
            <person name="Feng Y."/>
            <person name="Jiang X."/>
            <person name="Zhu D."/>
            <person name="Xiang H."/>
            <person name="Feng X."/>
            <person name="Li S."/>
            <person name="Wang J."/>
            <person name="Zhang G."/>
            <person name="Kronforst M.R."/>
            <person name="Wang W."/>
        </authorList>
    </citation>
    <scope>NUCLEOTIDE SEQUENCE [LARGE SCALE GENOMIC DNA]</scope>
    <source>
        <strain evidence="1">Ya'a_city_454_Px</strain>
        <tissue evidence="1">Whole body</tissue>
    </source>
</reference>
<protein>
    <submittedName>
        <fullName evidence="1">Uncharacterized protein</fullName>
    </submittedName>
</protein>
<organism evidence="1 2">
    <name type="scientific">Papilio xuthus</name>
    <name type="common">Asian swallowtail butterfly</name>
    <dbReference type="NCBI Taxonomy" id="66420"/>
    <lineage>
        <taxon>Eukaryota</taxon>
        <taxon>Metazoa</taxon>
        <taxon>Ecdysozoa</taxon>
        <taxon>Arthropoda</taxon>
        <taxon>Hexapoda</taxon>
        <taxon>Insecta</taxon>
        <taxon>Pterygota</taxon>
        <taxon>Neoptera</taxon>
        <taxon>Endopterygota</taxon>
        <taxon>Lepidoptera</taxon>
        <taxon>Glossata</taxon>
        <taxon>Ditrysia</taxon>
        <taxon>Papilionoidea</taxon>
        <taxon>Papilionidae</taxon>
        <taxon>Papilioninae</taxon>
        <taxon>Papilio</taxon>
    </lineage>
</organism>
<gene>
    <name evidence="1" type="ORF">RR46_10420</name>
</gene>
<dbReference type="AlphaFoldDB" id="A0A194Q0J4"/>
<keyword evidence="2" id="KW-1185">Reference proteome</keyword>
<dbReference type="EMBL" id="KQ459582">
    <property type="protein sequence ID" value="KPI99102.1"/>
    <property type="molecule type" value="Genomic_DNA"/>
</dbReference>
<proteinExistence type="predicted"/>
<dbReference type="Proteomes" id="UP000053268">
    <property type="component" value="Unassembled WGS sequence"/>
</dbReference>
<evidence type="ECO:0000313" key="2">
    <source>
        <dbReference type="Proteomes" id="UP000053268"/>
    </source>
</evidence>
<sequence>MHVECSPTIEKSECGEGCACGACGVRLRGVRGAPAGRAGCACGASAGMCQSMEMIQLNVNLLGRLFVLAPEQNLRNKQDLAGIRQTAPPPAPAPHLSSIHFDYYHLN</sequence>
<accession>A0A194Q0J4</accession>
<name>A0A194Q0J4_PAPXU</name>